<proteinExistence type="predicted"/>
<dbReference type="EMBL" id="LR797127">
    <property type="protein sequence ID" value="CAB4188331.1"/>
    <property type="molecule type" value="Genomic_DNA"/>
</dbReference>
<reference evidence="2" key="1">
    <citation type="submission" date="2020-05" db="EMBL/GenBank/DDBJ databases">
        <authorList>
            <person name="Chiriac C."/>
            <person name="Salcher M."/>
            <person name="Ghai R."/>
            <person name="Kavagutti S V."/>
        </authorList>
    </citation>
    <scope>NUCLEOTIDE SEQUENCE</scope>
</reference>
<name>A0A6J5Q8I7_9CAUD</name>
<accession>A0A6J5Q8I7</accession>
<dbReference type="EMBL" id="LR796920">
    <property type="protein sequence ID" value="CAB4174578.1"/>
    <property type="molecule type" value="Genomic_DNA"/>
</dbReference>
<protein>
    <submittedName>
        <fullName evidence="2">Uncharacterized protein</fullName>
    </submittedName>
</protein>
<evidence type="ECO:0000313" key="2">
    <source>
        <dbReference type="EMBL" id="CAB4179792.1"/>
    </source>
</evidence>
<gene>
    <name evidence="2" type="ORF">UFOVP1035_52</name>
    <name evidence="3" type="ORF">UFOVP1181_11</name>
    <name evidence="1" type="ORF">UFOVP965_56</name>
</gene>
<evidence type="ECO:0000313" key="1">
    <source>
        <dbReference type="EMBL" id="CAB4174578.1"/>
    </source>
</evidence>
<organism evidence="2">
    <name type="scientific">uncultured Caudovirales phage</name>
    <dbReference type="NCBI Taxonomy" id="2100421"/>
    <lineage>
        <taxon>Viruses</taxon>
        <taxon>Duplodnaviria</taxon>
        <taxon>Heunggongvirae</taxon>
        <taxon>Uroviricota</taxon>
        <taxon>Caudoviricetes</taxon>
        <taxon>Peduoviridae</taxon>
        <taxon>Maltschvirus</taxon>
        <taxon>Maltschvirus maltsch</taxon>
    </lineage>
</organism>
<dbReference type="EMBL" id="LR796984">
    <property type="protein sequence ID" value="CAB4179792.1"/>
    <property type="molecule type" value="Genomic_DNA"/>
</dbReference>
<evidence type="ECO:0000313" key="3">
    <source>
        <dbReference type="EMBL" id="CAB4188331.1"/>
    </source>
</evidence>
<sequence length="150" mass="16719">MSIFKRKQPVEEVRHSHEVPISTIFRWYLYDTDLGEDPSALAESVGLSRISEEGEAKEREDSDLRLEAVVPLLPFLDMIATISADAMAGYRASTFPEVEESEEDINMRKTFYKAIASSSLVGAMSIGLDLGVIETSTVITALEKKELPYE</sequence>